<comment type="caution">
    <text evidence="2">The sequence shown here is derived from an EMBL/GenBank/DDBJ whole genome shotgun (WGS) entry which is preliminary data.</text>
</comment>
<gene>
    <name evidence="2" type="ORF">FVE85_5269</name>
</gene>
<dbReference type="Pfam" id="PF08242">
    <property type="entry name" value="Methyltransf_12"/>
    <property type="match status" value="1"/>
</dbReference>
<dbReference type="GO" id="GO:0008168">
    <property type="term" value="F:methyltransferase activity"/>
    <property type="evidence" value="ECO:0007669"/>
    <property type="project" value="TreeGrafter"/>
</dbReference>
<organism evidence="2 3">
    <name type="scientific">Porphyridium purpureum</name>
    <name type="common">Red alga</name>
    <name type="synonym">Porphyridium cruentum</name>
    <dbReference type="NCBI Taxonomy" id="35688"/>
    <lineage>
        <taxon>Eukaryota</taxon>
        <taxon>Rhodophyta</taxon>
        <taxon>Bangiophyceae</taxon>
        <taxon>Porphyridiales</taxon>
        <taxon>Porphyridiaceae</taxon>
        <taxon>Porphyridium</taxon>
    </lineage>
</organism>
<dbReference type="OrthoDB" id="66144at2759"/>
<dbReference type="EMBL" id="VRMN01000001">
    <property type="protein sequence ID" value="KAA8497684.1"/>
    <property type="molecule type" value="Genomic_DNA"/>
</dbReference>
<feature type="domain" description="Methyltransferase type 12" evidence="1">
    <location>
        <begin position="126"/>
        <end position="226"/>
    </location>
</feature>
<dbReference type="Proteomes" id="UP000324585">
    <property type="component" value="Unassembled WGS sequence"/>
</dbReference>
<protein>
    <recommendedName>
        <fullName evidence="1">Methyltransferase type 12 domain-containing protein</fullName>
    </recommendedName>
</protein>
<dbReference type="SUPFAM" id="SSF53335">
    <property type="entry name" value="S-adenosyl-L-methionine-dependent methyltransferases"/>
    <property type="match status" value="1"/>
</dbReference>
<dbReference type="Gene3D" id="3.40.50.150">
    <property type="entry name" value="Vaccinia Virus protein VP39"/>
    <property type="match status" value="1"/>
</dbReference>
<keyword evidence="3" id="KW-1185">Reference proteome</keyword>
<dbReference type="AlphaFoldDB" id="A0A5J4Z434"/>
<evidence type="ECO:0000313" key="2">
    <source>
        <dbReference type="EMBL" id="KAA8497684.1"/>
    </source>
</evidence>
<name>A0A5J4Z434_PORPP</name>
<sequence length="465" mass="51678">MAFVVPVGAHRGLPALRHGARVGTGALSGTCGAVKSPGRTATACGSLRMSLNKPEGLAAPMSDSKAPGSFDAITSDVEKLYNTYPFPPDPLIDEAPIGYNWRWHYPSAYGFCTGRMPPADASIEILDAGCGTGCGTEYLVHLNPNARVTALDLSAEALKVAKERIARSCGQQALDRVEFEHRSLFELENMDGAYDHINCVGVIHHTPDPQRALNALASKLKPGGILHIFVYALYGRWEIRLMQRALRILQRGKLDFKEGVRLGRKVFAALPENNRLRQREQTRWAQENQRDSTFSDMYLHPQEYDYTVPSVFEMIDASGLEFVGFSNPRNFDLKRLLGNDEELIALAESLPLREKLELVELLDPESVTHFEFFLAKPPLRKSDWSSEDTLRAAKGFVSPCIHGFPGNFIFDRDYFPVQLKEAQKEFMKAIDTPEGGSVAAAMDASKITQSELMELVEQSIVMLQE</sequence>
<proteinExistence type="predicted"/>
<evidence type="ECO:0000313" key="3">
    <source>
        <dbReference type="Proteomes" id="UP000324585"/>
    </source>
</evidence>
<reference evidence="3" key="1">
    <citation type="journal article" date="2019" name="Nat. Commun.">
        <title>Expansion of phycobilisome linker gene families in mesophilic red algae.</title>
        <authorList>
            <person name="Lee J."/>
            <person name="Kim D."/>
            <person name="Bhattacharya D."/>
            <person name="Yoon H.S."/>
        </authorList>
    </citation>
    <scope>NUCLEOTIDE SEQUENCE [LARGE SCALE GENOMIC DNA]</scope>
    <source>
        <strain evidence="3">CCMP 1328</strain>
    </source>
</reference>
<dbReference type="PANTHER" id="PTHR43464">
    <property type="entry name" value="METHYLTRANSFERASE"/>
    <property type="match status" value="1"/>
</dbReference>
<dbReference type="OMA" id="ECFADMY"/>
<dbReference type="CDD" id="cd02440">
    <property type="entry name" value="AdoMet_MTases"/>
    <property type="match status" value="1"/>
</dbReference>
<accession>A0A5J4Z434</accession>
<dbReference type="InterPro" id="IPR013217">
    <property type="entry name" value="Methyltransf_12"/>
</dbReference>
<evidence type="ECO:0000259" key="1">
    <source>
        <dbReference type="Pfam" id="PF08242"/>
    </source>
</evidence>
<dbReference type="PANTHER" id="PTHR43464:SF91">
    <property type="entry name" value="SLL0487 PROTEIN"/>
    <property type="match status" value="1"/>
</dbReference>
<dbReference type="InterPro" id="IPR029063">
    <property type="entry name" value="SAM-dependent_MTases_sf"/>
</dbReference>